<name>X1EDW5_9ZZZZ</name>
<feature type="non-terminal residue" evidence="1">
    <location>
        <position position="1"/>
    </location>
</feature>
<evidence type="ECO:0000313" key="1">
    <source>
        <dbReference type="EMBL" id="GAH18520.1"/>
    </source>
</evidence>
<gene>
    <name evidence="1" type="ORF">S03H2_08379</name>
</gene>
<reference evidence="1" key="1">
    <citation type="journal article" date="2014" name="Front. Microbiol.">
        <title>High frequency of phylogenetically diverse reductive dehalogenase-homologous genes in deep subseafloor sedimentary metagenomes.</title>
        <authorList>
            <person name="Kawai M."/>
            <person name="Futagami T."/>
            <person name="Toyoda A."/>
            <person name="Takaki Y."/>
            <person name="Nishi S."/>
            <person name="Hori S."/>
            <person name="Arai W."/>
            <person name="Tsubouchi T."/>
            <person name="Morono Y."/>
            <person name="Uchiyama I."/>
            <person name="Ito T."/>
            <person name="Fujiyama A."/>
            <person name="Inagaki F."/>
            <person name="Takami H."/>
        </authorList>
    </citation>
    <scope>NUCLEOTIDE SEQUENCE</scope>
    <source>
        <strain evidence="1">Expedition CK06-06</strain>
    </source>
</reference>
<proteinExistence type="predicted"/>
<accession>X1EDW5</accession>
<organism evidence="1">
    <name type="scientific">marine sediment metagenome</name>
    <dbReference type="NCBI Taxonomy" id="412755"/>
    <lineage>
        <taxon>unclassified sequences</taxon>
        <taxon>metagenomes</taxon>
        <taxon>ecological metagenomes</taxon>
    </lineage>
</organism>
<sequence>IYEWTDAFYGTVPVAGVELAAIRPSKEGRFVVLTRVSAGAPALVTNNTRITICRDNDGTQASPFVSLPTWVFNGAFSLVNEIPMFIPALTDIRLRAESTVGETNYPIRWTYMECPLTTILRVRFGLVTRDELPEEYKSVFDRVKGGIV</sequence>
<protein>
    <submittedName>
        <fullName evidence="1">Uncharacterized protein</fullName>
    </submittedName>
</protein>
<dbReference type="EMBL" id="BARU01004066">
    <property type="protein sequence ID" value="GAH18520.1"/>
    <property type="molecule type" value="Genomic_DNA"/>
</dbReference>
<dbReference type="AlphaFoldDB" id="X1EDW5"/>
<comment type="caution">
    <text evidence="1">The sequence shown here is derived from an EMBL/GenBank/DDBJ whole genome shotgun (WGS) entry which is preliminary data.</text>
</comment>